<sequence length="202" mass="22764">AHAELERIFSKVIEARRKQPHHQLVDMLDVFMTTTYKSGESISDLQATNLCIVLLMAGQHTSAATTTWALLNLAKQHDILDSAYVEMKHVMGDDLPDVEYEDLKKLETLDDIVRETLRIHPPLLQIMRKVIKPIAIPGTSYILPAGNYLVASPMVSATDKAHFFNPEAFIPSRWRQKQNAADAENDDDKSNIIDYGFGDMNT</sequence>
<organism evidence="1 2">
    <name type="scientific">Spiromyces aspiralis</name>
    <dbReference type="NCBI Taxonomy" id="68401"/>
    <lineage>
        <taxon>Eukaryota</taxon>
        <taxon>Fungi</taxon>
        <taxon>Fungi incertae sedis</taxon>
        <taxon>Zoopagomycota</taxon>
        <taxon>Kickxellomycotina</taxon>
        <taxon>Kickxellomycetes</taxon>
        <taxon>Kickxellales</taxon>
        <taxon>Kickxellaceae</taxon>
        <taxon>Spiromyces</taxon>
    </lineage>
</organism>
<gene>
    <name evidence="1" type="primary">ERG11_2</name>
    <name evidence="1" type="ORF">EV182_008271</name>
</gene>
<evidence type="ECO:0000313" key="2">
    <source>
        <dbReference type="Proteomes" id="UP001145114"/>
    </source>
</evidence>
<dbReference type="EC" id="1.14.14.154" evidence="1"/>
<name>A0ACC1H7I1_9FUNG</name>
<dbReference type="Proteomes" id="UP001145114">
    <property type="component" value="Unassembled WGS sequence"/>
</dbReference>
<feature type="non-terminal residue" evidence="1">
    <location>
        <position position="1"/>
    </location>
</feature>
<accession>A0ACC1H7I1</accession>
<dbReference type="EMBL" id="JAMZIH010009315">
    <property type="protein sequence ID" value="KAJ1670343.1"/>
    <property type="molecule type" value="Genomic_DNA"/>
</dbReference>
<keyword evidence="1" id="KW-0560">Oxidoreductase</keyword>
<proteinExistence type="predicted"/>
<comment type="caution">
    <text evidence="1">The sequence shown here is derived from an EMBL/GenBank/DDBJ whole genome shotgun (WGS) entry which is preliminary data.</text>
</comment>
<feature type="non-terminal residue" evidence="1">
    <location>
        <position position="202"/>
    </location>
</feature>
<evidence type="ECO:0000313" key="1">
    <source>
        <dbReference type="EMBL" id="KAJ1670343.1"/>
    </source>
</evidence>
<protein>
    <submittedName>
        <fullName evidence="1">Lanosterol 14-alpha-demethylase</fullName>
        <ecNumber evidence="1">1.14.14.154</ecNumber>
    </submittedName>
</protein>
<keyword evidence="2" id="KW-1185">Reference proteome</keyword>
<reference evidence="1" key="1">
    <citation type="submission" date="2022-06" db="EMBL/GenBank/DDBJ databases">
        <title>Phylogenomic reconstructions and comparative analyses of Kickxellomycotina fungi.</title>
        <authorList>
            <person name="Reynolds N.K."/>
            <person name="Stajich J.E."/>
            <person name="Barry K."/>
            <person name="Grigoriev I.V."/>
            <person name="Crous P."/>
            <person name="Smith M.E."/>
        </authorList>
    </citation>
    <scope>NUCLEOTIDE SEQUENCE</scope>
    <source>
        <strain evidence="1">RSA 2271</strain>
    </source>
</reference>